<dbReference type="EC" id="2.6.1.44" evidence="3"/>
<dbReference type="Gene3D" id="3.40.640.10">
    <property type="entry name" value="Type I PLP-dependent aspartate aminotransferase-like (Major domain)"/>
    <property type="match status" value="2"/>
</dbReference>
<dbReference type="EMBL" id="QLNQ01000028">
    <property type="protein sequence ID" value="RCK57963.1"/>
    <property type="molecule type" value="Genomic_DNA"/>
</dbReference>
<dbReference type="InterPro" id="IPR000192">
    <property type="entry name" value="Aminotrans_V_dom"/>
</dbReference>
<dbReference type="STRING" id="5486.A0A367XWI0"/>
<keyword evidence="6 8" id="KW-0663">Pyridoxal phosphate</keyword>
<protein>
    <recommendedName>
        <fullName evidence="3">alanine--glyoxylate transaminase</fullName>
        <ecNumber evidence="3">2.6.1.44</ecNumber>
    </recommendedName>
</protein>
<gene>
    <name evidence="12" type="primary">AGX1</name>
    <name evidence="12" type="ORF">Cantr_06744</name>
</gene>
<feature type="binding site" evidence="7">
    <location>
        <position position="358"/>
    </location>
    <ligand>
        <name>substrate</name>
    </ligand>
</feature>
<feature type="modified residue" description="N6-(pyridoxal phosphate)lysine" evidence="8">
    <location>
        <position position="207"/>
    </location>
</feature>
<feature type="domain" description="Aminotransferase class V" evidence="11">
    <location>
        <begin position="141"/>
        <end position="349"/>
    </location>
</feature>
<evidence type="ECO:0000256" key="5">
    <source>
        <dbReference type="ARBA" id="ARBA00022679"/>
    </source>
</evidence>
<dbReference type="InterPro" id="IPR015424">
    <property type="entry name" value="PyrdxlP-dep_Trfase"/>
</dbReference>
<dbReference type="GO" id="GO:0005777">
    <property type="term" value="C:peroxisome"/>
    <property type="evidence" value="ECO:0007669"/>
    <property type="project" value="TreeGrafter"/>
</dbReference>
<dbReference type="GO" id="GO:0008453">
    <property type="term" value="F:alanine-glyoxylate transaminase activity"/>
    <property type="evidence" value="ECO:0007669"/>
    <property type="project" value="UniProtKB-EC"/>
</dbReference>
<sequence>MFRLLAPTRVNNLIFKSPLRLATSIQPRMAFHYKQPEHKLTLIPGPIEFSDDVLASMATPSQAHTSPEFVATFQQVLKNLRKLFKSTDPNTQGYVLSGSGTLGWDVAASNLLNPGEKVLVLSTGFFSDSFADCLRVYDADKEKYEAITITHVDTSTSVVSDVEAISKVVKKVSPDTLIVVDGVCSVGVEDLEFDKWGVDFVLTASQKALGVPAGLSVLYASERALAKALNKTKETTFFASLKRWTPIMKAYESGNGAYFATPAVQTITALKTSLDEILAQPIDERFAKHAAVSDKFKSDVESFGLKIVPVNKDVAAHGLTAVYFPEGINGPDLLKKLSEKGFVVAGGIHKKLVGKYFRVGHMGYSVYAGHVDKLTKALDESLKELK</sequence>
<comment type="similarity">
    <text evidence="2 9">Belongs to the class-V pyridoxal-phosphate-dependent aminotransferase family.</text>
</comment>
<dbReference type="FunFam" id="3.90.1150.10:FF:000049">
    <property type="entry name" value="Alanine-glyoxylate aminotransferase 1"/>
    <property type="match status" value="1"/>
</dbReference>
<evidence type="ECO:0000313" key="13">
    <source>
        <dbReference type="Proteomes" id="UP000253472"/>
    </source>
</evidence>
<dbReference type="GO" id="GO:0004760">
    <property type="term" value="F:L-serine-pyruvate transaminase activity"/>
    <property type="evidence" value="ECO:0007669"/>
    <property type="project" value="TreeGrafter"/>
</dbReference>
<dbReference type="InterPro" id="IPR015422">
    <property type="entry name" value="PyrdxlP-dep_Trfase_small"/>
</dbReference>
<dbReference type="PIRSF" id="PIRSF000524">
    <property type="entry name" value="SPT"/>
    <property type="match status" value="1"/>
</dbReference>
<dbReference type="InterPro" id="IPR015421">
    <property type="entry name" value="PyrdxlP-dep_Trfase_major"/>
</dbReference>
<keyword evidence="5 12" id="KW-0808">Transferase</keyword>
<dbReference type="SUPFAM" id="SSF53383">
    <property type="entry name" value="PLP-dependent transferases"/>
    <property type="match status" value="1"/>
</dbReference>
<evidence type="ECO:0000256" key="8">
    <source>
        <dbReference type="PIRSR" id="PIRSR000524-50"/>
    </source>
</evidence>
<dbReference type="PANTHER" id="PTHR21152:SF24">
    <property type="entry name" value="ALANINE--GLYOXYLATE AMINOTRANSFERASE 1"/>
    <property type="match status" value="1"/>
</dbReference>
<accession>A0A367XWI0</accession>
<keyword evidence="13" id="KW-1185">Reference proteome</keyword>
<evidence type="ECO:0000256" key="2">
    <source>
        <dbReference type="ARBA" id="ARBA00009236"/>
    </source>
</evidence>
<evidence type="ECO:0000313" key="12">
    <source>
        <dbReference type="EMBL" id="RCK57963.1"/>
    </source>
</evidence>
<dbReference type="InterPro" id="IPR020578">
    <property type="entry name" value="Aminotrans_V_PyrdxlP_BS"/>
</dbReference>
<evidence type="ECO:0000256" key="10">
    <source>
        <dbReference type="RuleBase" id="RU004504"/>
    </source>
</evidence>
<evidence type="ECO:0000256" key="1">
    <source>
        <dbReference type="ARBA" id="ARBA00001933"/>
    </source>
</evidence>
<dbReference type="Pfam" id="PF00266">
    <property type="entry name" value="Aminotran_5"/>
    <property type="match status" value="1"/>
</dbReference>
<dbReference type="AlphaFoldDB" id="A0A367XWI0"/>
<name>A0A367XWI0_9ASCO</name>
<evidence type="ECO:0000256" key="4">
    <source>
        <dbReference type="ARBA" id="ARBA00022576"/>
    </source>
</evidence>
<dbReference type="InterPro" id="IPR024169">
    <property type="entry name" value="SP_NH2Trfase/AEP_transaminase"/>
</dbReference>
<dbReference type="OrthoDB" id="7403325at2759"/>
<evidence type="ECO:0000256" key="9">
    <source>
        <dbReference type="RuleBase" id="RU004075"/>
    </source>
</evidence>
<evidence type="ECO:0000259" key="11">
    <source>
        <dbReference type="Pfam" id="PF00266"/>
    </source>
</evidence>
<comment type="cofactor">
    <cofactor evidence="1 8 10">
        <name>pyridoxal 5'-phosphate</name>
        <dbReference type="ChEBI" id="CHEBI:597326"/>
    </cofactor>
</comment>
<comment type="caution">
    <text evidence="12">The sequence shown here is derived from an EMBL/GenBank/DDBJ whole genome shotgun (WGS) entry which is preliminary data.</text>
</comment>
<dbReference type="PANTHER" id="PTHR21152">
    <property type="entry name" value="AMINOTRANSFERASE CLASS V"/>
    <property type="match status" value="1"/>
</dbReference>
<dbReference type="GO" id="GO:0019265">
    <property type="term" value="P:glycine biosynthetic process, by transamination of glyoxylate"/>
    <property type="evidence" value="ECO:0007669"/>
    <property type="project" value="TreeGrafter"/>
</dbReference>
<evidence type="ECO:0000256" key="3">
    <source>
        <dbReference type="ARBA" id="ARBA00013049"/>
    </source>
</evidence>
<reference evidence="12 13" key="1">
    <citation type="submission" date="2018-06" db="EMBL/GenBank/DDBJ databases">
        <title>Whole genome sequencing of Candida tropicalis (genome annotated by CSBL at Korea University).</title>
        <authorList>
            <person name="Ahn J."/>
        </authorList>
    </citation>
    <scope>NUCLEOTIDE SEQUENCE [LARGE SCALE GENOMIC DNA]</scope>
    <source>
        <strain evidence="12 13">ATCC 20962</strain>
    </source>
</reference>
<keyword evidence="4 12" id="KW-0032">Aminotransferase</keyword>
<dbReference type="PROSITE" id="PS00595">
    <property type="entry name" value="AA_TRANSFER_CLASS_5"/>
    <property type="match status" value="1"/>
</dbReference>
<dbReference type="Proteomes" id="UP000253472">
    <property type="component" value="Unassembled WGS sequence"/>
</dbReference>
<organism evidence="12 13">
    <name type="scientific">Candida viswanathii</name>
    <dbReference type="NCBI Taxonomy" id="5486"/>
    <lineage>
        <taxon>Eukaryota</taxon>
        <taxon>Fungi</taxon>
        <taxon>Dikarya</taxon>
        <taxon>Ascomycota</taxon>
        <taxon>Saccharomycotina</taxon>
        <taxon>Pichiomycetes</taxon>
        <taxon>Debaryomycetaceae</taxon>
        <taxon>Candida/Lodderomyces clade</taxon>
        <taxon>Candida</taxon>
    </lineage>
</organism>
<evidence type="ECO:0000256" key="7">
    <source>
        <dbReference type="PIRSR" id="PIRSR000524-1"/>
    </source>
</evidence>
<proteinExistence type="inferred from homology"/>
<evidence type="ECO:0000256" key="6">
    <source>
        <dbReference type="ARBA" id="ARBA00022898"/>
    </source>
</evidence>
<dbReference type="Gene3D" id="3.90.1150.10">
    <property type="entry name" value="Aspartate Aminotransferase, domain 1"/>
    <property type="match status" value="1"/>
</dbReference>